<evidence type="ECO:0000259" key="1">
    <source>
        <dbReference type="Pfam" id="PF01738"/>
    </source>
</evidence>
<dbReference type="AlphaFoldDB" id="A0A3M2HPW0"/>
<dbReference type="Pfam" id="PF01738">
    <property type="entry name" value="DLH"/>
    <property type="match status" value="1"/>
</dbReference>
<evidence type="ECO:0000313" key="2">
    <source>
        <dbReference type="EMBL" id="RMH88297.1"/>
    </source>
</evidence>
<keyword evidence="2" id="KW-0378">Hydrolase</keyword>
<dbReference type="Proteomes" id="UP000269774">
    <property type="component" value="Unassembled WGS sequence"/>
</dbReference>
<name>A0A3M2HPW0_9GAMM</name>
<dbReference type="PANTHER" id="PTHR46623:SF6">
    <property type="entry name" value="ALPHA_BETA-HYDROLASES SUPERFAMILY PROTEIN"/>
    <property type="match status" value="1"/>
</dbReference>
<comment type="caution">
    <text evidence="2">The sequence shown here is derived from an EMBL/GenBank/DDBJ whole genome shotgun (WGS) entry which is preliminary data.</text>
</comment>
<dbReference type="GO" id="GO:0016787">
    <property type="term" value="F:hydrolase activity"/>
    <property type="evidence" value="ECO:0007669"/>
    <property type="project" value="UniProtKB-KW"/>
</dbReference>
<dbReference type="EMBL" id="RFFM01000006">
    <property type="protein sequence ID" value="RMH88297.1"/>
    <property type="molecule type" value="Genomic_DNA"/>
</dbReference>
<dbReference type="InterPro" id="IPR002925">
    <property type="entry name" value="Dienelactn_hydro"/>
</dbReference>
<dbReference type="RefSeq" id="WP_122168073.1">
    <property type="nucleotide sequence ID" value="NZ_JAMOIB010000013.1"/>
</dbReference>
<dbReference type="SUPFAM" id="SSF53474">
    <property type="entry name" value="alpha/beta-Hydrolases"/>
    <property type="match status" value="1"/>
</dbReference>
<dbReference type="PANTHER" id="PTHR46623">
    <property type="entry name" value="CARBOXYMETHYLENEBUTENOLIDASE-RELATED"/>
    <property type="match status" value="1"/>
</dbReference>
<proteinExistence type="predicted"/>
<dbReference type="InterPro" id="IPR051049">
    <property type="entry name" value="Dienelactone_hydrolase-like"/>
</dbReference>
<reference evidence="2 3" key="1">
    <citation type="submission" date="2018-10" db="EMBL/GenBank/DDBJ databases">
        <title>Pseudomonas zhaodongensis NEAU-ST5-21(T) genome.</title>
        <authorList>
            <person name="Peng J."/>
            <person name="Liu Z.-P."/>
        </authorList>
    </citation>
    <scope>NUCLEOTIDE SEQUENCE [LARGE SCALE GENOMIC DNA]</scope>
    <source>
        <strain evidence="2 3">NEAU-ST5-21</strain>
    </source>
</reference>
<dbReference type="InterPro" id="IPR029058">
    <property type="entry name" value="AB_hydrolase_fold"/>
</dbReference>
<keyword evidence="3" id="KW-1185">Reference proteome</keyword>
<gene>
    <name evidence="2" type="ORF">EA797_18980</name>
</gene>
<sequence length="231" mass="25395">MTSQWIDIPAQDGKTFKGYLALPPAGHGPGIVLIQEIFGVNEHIQSVADQYASDGYVVLAPDLFWRSEPGVQLGYDGSDWERAFALMKELDFDLAIDDLRRSAELLRERDDCNGRVASVGYCMGGVLSFLSAANAGVDAAVCYYPGSIEKRLDQAERITCPTLFHFAEEDDHIDSDAVDAVQEKMAQVGQARIETYPGVDHGFNCWARPAYNQYAAALAHGRTLVFLAENL</sequence>
<protein>
    <submittedName>
        <fullName evidence="2">Dienelactone hydrolase family protein</fullName>
    </submittedName>
</protein>
<dbReference type="Gene3D" id="3.40.50.1820">
    <property type="entry name" value="alpha/beta hydrolase"/>
    <property type="match status" value="1"/>
</dbReference>
<dbReference type="OrthoDB" id="9787933at2"/>
<feature type="domain" description="Dienelactone hydrolase" evidence="1">
    <location>
        <begin position="16"/>
        <end position="229"/>
    </location>
</feature>
<accession>A0A3M2HPW0</accession>
<organism evidence="2 3">
    <name type="scientific">Stutzerimonas zhaodongensis</name>
    <dbReference type="NCBI Taxonomy" id="1176257"/>
    <lineage>
        <taxon>Bacteria</taxon>
        <taxon>Pseudomonadati</taxon>
        <taxon>Pseudomonadota</taxon>
        <taxon>Gammaproteobacteria</taxon>
        <taxon>Pseudomonadales</taxon>
        <taxon>Pseudomonadaceae</taxon>
        <taxon>Stutzerimonas</taxon>
    </lineage>
</organism>
<evidence type="ECO:0000313" key="3">
    <source>
        <dbReference type="Proteomes" id="UP000269774"/>
    </source>
</evidence>